<protein>
    <submittedName>
        <fullName evidence="6">LysR family transcriptional regulator, glycine cleavage system transcriptional activator</fullName>
    </submittedName>
</protein>
<gene>
    <name evidence="6" type="ORF">SAMN05444003_0747</name>
</gene>
<dbReference type="EMBL" id="FQXB01000001">
    <property type="protein sequence ID" value="SHG74716.1"/>
    <property type="molecule type" value="Genomic_DNA"/>
</dbReference>
<dbReference type="SUPFAM" id="SSF53850">
    <property type="entry name" value="Periplasmic binding protein-like II"/>
    <property type="match status" value="1"/>
</dbReference>
<dbReference type="Pfam" id="PF03466">
    <property type="entry name" value="LysR_substrate"/>
    <property type="match status" value="1"/>
</dbReference>
<dbReference type="Pfam" id="PF00126">
    <property type="entry name" value="HTH_1"/>
    <property type="match status" value="1"/>
</dbReference>
<dbReference type="SUPFAM" id="SSF46785">
    <property type="entry name" value="Winged helix' DNA-binding domain"/>
    <property type="match status" value="1"/>
</dbReference>
<evidence type="ECO:0000313" key="6">
    <source>
        <dbReference type="EMBL" id="SHG74716.1"/>
    </source>
</evidence>
<dbReference type="InterPro" id="IPR058163">
    <property type="entry name" value="LysR-type_TF_proteobact-type"/>
</dbReference>
<dbReference type="STRING" id="1508389.SAMN05444003_0747"/>
<dbReference type="PROSITE" id="PS50931">
    <property type="entry name" value="HTH_LYSR"/>
    <property type="match status" value="1"/>
</dbReference>
<feature type="domain" description="HTH lysR-type" evidence="5">
    <location>
        <begin position="6"/>
        <end position="63"/>
    </location>
</feature>
<evidence type="ECO:0000256" key="3">
    <source>
        <dbReference type="ARBA" id="ARBA00023125"/>
    </source>
</evidence>
<comment type="similarity">
    <text evidence="1">Belongs to the LysR transcriptional regulatory family.</text>
</comment>
<reference evidence="6 7" key="1">
    <citation type="submission" date="2016-11" db="EMBL/GenBank/DDBJ databases">
        <authorList>
            <person name="Jaros S."/>
            <person name="Januszkiewicz K."/>
            <person name="Wedrychowicz H."/>
        </authorList>
    </citation>
    <scope>NUCLEOTIDE SEQUENCE [LARGE SCALE GENOMIC DNA]</scope>
    <source>
        <strain evidence="6 7">DSM 28715</strain>
    </source>
</reference>
<name>A0A1M5MBS6_9RHOB</name>
<organism evidence="6 7">
    <name type="scientific">Cognatiyoonia sediminum</name>
    <dbReference type="NCBI Taxonomy" id="1508389"/>
    <lineage>
        <taxon>Bacteria</taxon>
        <taxon>Pseudomonadati</taxon>
        <taxon>Pseudomonadota</taxon>
        <taxon>Alphaproteobacteria</taxon>
        <taxon>Rhodobacterales</taxon>
        <taxon>Paracoccaceae</taxon>
        <taxon>Cognatiyoonia</taxon>
    </lineage>
</organism>
<keyword evidence="2" id="KW-0805">Transcription regulation</keyword>
<keyword evidence="3" id="KW-0238">DNA-binding</keyword>
<keyword evidence="7" id="KW-1185">Reference proteome</keyword>
<accession>A0A1M5MBS6</accession>
<dbReference type="RefSeq" id="WP_072899403.1">
    <property type="nucleotide sequence ID" value="NZ_FQXB01000001.1"/>
</dbReference>
<evidence type="ECO:0000256" key="1">
    <source>
        <dbReference type="ARBA" id="ARBA00009437"/>
    </source>
</evidence>
<dbReference type="Gene3D" id="1.10.10.10">
    <property type="entry name" value="Winged helix-like DNA-binding domain superfamily/Winged helix DNA-binding domain"/>
    <property type="match status" value="1"/>
</dbReference>
<dbReference type="Gene3D" id="3.40.190.10">
    <property type="entry name" value="Periplasmic binding protein-like II"/>
    <property type="match status" value="2"/>
</dbReference>
<keyword evidence="4" id="KW-0804">Transcription</keyword>
<sequence>MAKSLPPLTWFRSFEAAARTLSFTAAADEIGLTQSAVSQQVKSLEMRLGVLLFSRRPRGLALTDEGRKLLPQVGAALETLSAAAKSFELGPSTNLLTIATSVSVAQWLITPHLSEFREQHPDIKIRILSAVWPDDFQVARADVEIRFGSDKQVGANAELLEPNALVALKSPRLQGNLADLPLIETVGTSVSWSDWKQDGDQKLKPTIYTDTYGMALQMAADGNGVALISELLEPHAVSTGLVERVDEQKLFGQEGYYLSVNEGVPEAEEFRQWLLDKLASVQFTSQE</sequence>
<dbReference type="FunFam" id="1.10.10.10:FF:000001">
    <property type="entry name" value="LysR family transcriptional regulator"/>
    <property type="match status" value="1"/>
</dbReference>
<dbReference type="OrthoDB" id="9813056at2"/>
<dbReference type="GO" id="GO:0003700">
    <property type="term" value="F:DNA-binding transcription factor activity"/>
    <property type="evidence" value="ECO:0007669"/>
    <property type="project" value="InterPro"/>
</dbReference>
<dbReference type="GO" id="GO:0006351">
    <property type="term" value="P:DNA-templated transcription"/>
    <property type="evidence" value="ECO:0007669"/>
    <property type="project" value="TreeGrafter"/>
</dbReference>
<proteinExistence type="inferred from homology"/>
<dbReference type="PRINTS" id="PR00039">
    <property type="entry name" value="HTHLYSR"/>
</dbReference>
<dbReference type="Proteomes" id="UP000184074">
    <property type="component" value="Unassembled WGS sequence"/>
</dbReference>
<evidence type="ECO:0000256" key="4">
    <source>
        <dbReference type="ARBA" id="ARBA00023163"/>
    </source>
</evidence>
<dbReference type="AlphaFoldDB" id="A0A1M5MBS6"/>
<dbReference type="GO" id="GO:0043565">
    <property type="term" value="F:sequence-specific DNA binding"/>
    <property type="evidence" value="ECO:0007669"/>
    <property type="project" value="TreeGrafter"/>
</dbReference>
<dbReference type="PANTHER" id="PTHR30537">
    <property type="entry name" value="HTH-TYPE TRANSCRIPTIONAL REGULATOR"/>
    <property type="match status" value="1"/>
</dbReference>
<dbReference type="InterPro" id="IPR036388">
    <property type="entry name" value="WH-like_DNA-bd_sf"/>
</dbReference>
<dbReference type="InterPro" id="IPR005119">
    <property type="entry name" value="LysR_subst-bd"/>
</dbReference>
<dbReference type="InterPro" id="IPR036390">
    <property type="entry name" value="WH_DNA-bd_sf"/>
</dbReference>
<dbReference type="InterPro" id="IPR000847">
    <property type="entry name" value="LysR_HTH_N"/>
</dbReference>
<evidence type="ECO:0000313" key="7">
    <source>
        <dbReference type="Proteomes" id="UP000184074"/>
    </source>
</evidence>
<evidence type="ECO:0000256" key="2">
    <source>
        <dbReference type="ARBA" id="ARBA00023015"/>
    </source>
</evidence>
<evidence type="ECO:0000259" key="5">
    <source>
        <dbReference type="PROSITE" id="PS50931"/>
    </source>
</evidence>
<dbReference type="PANTHER" id="PTHR30537:SF26">
    <property type="entry name" value="GLYCINE CLEAVAGE SYSTEM TRANSCRIPTIONAL ACTIVATOR"/>
    <property type="match status" value="1"/>
</dbReference>